<gene>
    <name evidence="1" type="ORF">ACFQZJ_13755</name>
</gene>
<accession>A0ABW3B5C5</accession>
<evidence type="ECO:0000313" key="2">
    <source>
        <dbReference type="Proteomes" id="UP001597012"/>
    </source>
</evidence>
<proteinExistence type="predicted"/>
<dbReference type="RefSeq" id="WP_379935342.1">
    <property type="nucleotide sequence ID" value="NZ_JBHTHY010000012.1"/>
</dbReference>
<name>A0ABW3B5C5_9FLAO</name>
<dbReference type="Proteomes" id="UP001597012">
    <property type="component" value="Unassembled WGS sequence"/>
</dbReference>
<dbReference type="EMBL" id="JBHTHY010000012">
    <property type="protein sequence ID" value="MFD0798532.1"/>
    <property type="molecule type" value="Genomic_DNA"/>
</dbReference>
<keyword evidence="2" id="KW-1185">Reference proteome</keyword>
<protein>
    <submittedName>
        <fullName evidence="1">ABC transporter ATPase</fullName>
    </submittedName>
</protein>
<reference evidence="2" key="1">
    <citation type="journal article" date="2019" name="Int. J. Syst. Evol. Microbiol.">
        <title>The Global Catalogue of Microorganisms (GCM) 10K type strain sequencing project: providing services to taxonomists for standard genome sequencing and annotation.</title>
        <authorList>
            <consortium name="The Broad Institute Genomics Platform"/>
            <consortium name="The Broad Institute Genome Sequencing Center for Infectious Disease"/>
            <person name="Wu L."/>
            <person name="Ma J."/>
        </authorList>
    </citation>
    <scope>NUCLEOTIDE SEQUENCE [LARGE SCALE GENOMIC DNA]</scope>
    <source>
        <strain evidence="2">CCUG 61948</strain>
    </source>
</reference>
<comment type="caution">
    <text evidence="1">The sequence shown here is derived from an EMBL/GenBank/DDBJ whole genome shotgun (WGS) entry which is preliminary data.</text>
</comment>
<evidence type="ECO:0000313" key="1">
    <source>
        <dbReference type="EMBL" id="MFD0798532.1"/>
    </source>
</evidence>
<sequence>MLVDFNTLPDTARIWIYQASRSFTPEELAAINTELSDFLVHWTAHGNDLKAGFEIRYKRFLVIALDQSAQSATGCSIDASVHFIQQLEKTYKVDLLDKMNVSYKQGEFVAYKTLLEFKAMAKQKAISKNTIVFNNLVATKAEYKEHWEVPASDSWHARFVQVK</sequence>
<organism evidence="1 2">
    <name type="scientific">Maribacter chungangensis</name>
    <dbReference type="NCBI Taxonomy" id="1069117"/>
    <lineage>
        <taxon>Bacteria</taxon>
        <taxon>Pseudomonadati</taxon>
        <taxon>Bacteroidota</taxon>
        <taxon>Flavobacteriia</taxon>
        <taxon>Flavobacteriales</taxon>
        <taxon>Flavobacteriaceae</taxon>
        <taxon>Maribacter</taxon>
    </lineage>
</organism>